<dbReference type="Pfam" id="PF00132">
    <property type="entry name" value="Hexapep"/>
    <property type="match status" value="1"/>
</dbReference>
<evidence type="ECO:0000313" key="3">
    <source>
        <dbReference type="EMBL" id="QCD66040.1"/>
    </source>
</evidence>
<dbReference type="RefSeq" id="WP_015762423.1">
    <property type="nucleotide sequence ID" value="NZ_CP039375.1"/>
</dbReference>
<protein>
    <recommendedName>
        <fullName evidence="2">PglD N-terminal domain-containing protein</fullName>
    </recommendedName>
</protein>
<dbReference type="SUPFAM" id="SSF51161">
    <property type="entry name" value="Trimeric LpxA-like enzymes"/>
    <property type="match status" value="1"/>
</dbReference>
<dbReference type="KEGG" id="halz:E5139_10450"/>
<dbReference type="Proteomes" id="UP000297053">
    <property type="component" value="Chromosome"/>
</dbReference>
<dbReference type="NCBIfam" id="TIGR03570">
    <property type="entry name" value="NeuD_NnaD"/>
    <property type="match status" value="1"/>
</dbReference>
<dbReference type="Gene3D" id="2.160.10.10">
    <property type="entry name" value="Hexapeptide repeat proteins"/>
    <property type="match status" value="1"/>
</dbReference>
<name>A0A4D6KD46_9EURY</name>
<proteinExistence type="predicted"/>
<dbReference type="Gene3D" id="3.40.50.20">
    <property type="match status" value="1"/>
</dbReference>
<organism evidence="3 4">
    <name type="scientific">Halomicrobium mukohataei</name>
    <dbReference type="NCBI Taxonomy" id="57705"/>
    <lineage>
        <taxon>Archaea</taxon>
        <taxon>Methanobacteriati</taxon>
        <taxon>Methanobacteriota</taxon>
        <taxon>Stenosarchaea group</taxon>
        <taxon>Halobacteria</taxon>
        <taxon>Halobacteriales</taxon>
        <taxon>Haloarculaceae</taxon>
        <taxon>Halomicrobium</taxon>
    </lineage>
</organism>
<dbReference type="InterPro" id="IPR050179">
    <property type="entry name" value="Trans_hexapeptide_repeat"/>
</dbReference>
<dbReference type="EMBL" id="CP039375">
    <property type="protein sequence ID" value="QCD66040.1"/>
    <property type="molecule type" value="Genomic_DNA"/>
</dbReference>
<feature type="domain" description="PglD N-terminal" evidence="2">
    <location>
        <begin position="3"/>
        <end position="80"/>
    </location>
</feature>
<reference evidence="3 4" key="1">
    <citation type="submission" date="2019-04" db="EMBL/GenBank/DDBJ databases">
        <title>Complete genome sequence of Arthrobacter sp. ZXY-2 associated with effective atrazine degradation and salt adaptation.</title>
        <authorList>
            <person name="Zhao X."/>
        </authorList>
    </citation>
    <scope>NUCLEOTIDE SEQUENCE [LARGE SCALE GENOMIC DNA]</scope>
    <source>
        <strain evidence="4">ZP60</strain>
    </source>
</reference>
<evidence type="ECO:0000313" key="4">
    <source>
        <dbReference type="Proteomes" id="UP000297053"/>
    </source>
</evidence>
<dbReference type="InterPro" id="IPR001451">
    <property type="entry name" value="Hexapep"/>
</dbReference>
<dbReference type="InterPro" id="IPR018357">
    <property type="entry name" value="Hexapep_transf_CS"/>
</dbReference>
<dbReference type="OMA" id="GAHCIIN"/>
<dbReference type="GeneID" id="42179360"/>
<dbReference type="InterPro" id="IPR041561">
    <property type="entry name" value="PglD_N"/>
</dbReference>
<dbReference type="PANTHER" id="PTHR43300:SF7">
    <property type="entry name" value="UDP-N-ACETYLBACILLOSAMINE N-ACETYLTRANSFERASE"/>
    <property type="match status" value="1"/>
</dbReference>
<dbReference type="PROSITE" id="PS00101">
    <property type="entry name" value="HEXAPEP_TRANSFERASES"/>
    <property type="match status" value="1"/>
</dbReference>
<dbReference type="InterPro" id="IPR020019">
    <property type="entry name" value="AcTrfase_PglD-like"/>
</dbReference>
<evidence type="ECO:0000259" key="2">
    <source>
        <dbReference type="Pfam" id="PF17836"/>
    </source>
</evidence>
<evidence type="ECO:0000256" key="1">
    <source>
        <dbReference type="ARBA" id="ARBA00022679"/>
    </source>
</evidence>
<accession>A0A4D6KD46</accession>
<dbReference type="InterPro" id="IPR011004">
    <property type="entry name" value="Trimer_LpxA-like_sf"/>
</dbReference>
<reference evidence="3 4" key="2">
    <citation type="submission" date="2019-04" db="EMBL/GenBank/DDBJ databases">
        <authorList>
            <person name="Yang S."/>
            <person name="Wei W."/>
        </authorList>
    </citation>
    <scope>NUCLEOTIDE SEQUENCE [LARGE SCALE GENOMIC DNA]</scope>
    <source>
        <strain evidence="4">ZP60</strain>
    </source>
</reference>
<sequence>MRAIYGAGEQGRVVLDILCSSDNTEGVVFLDDNTALHSDVIEEIPVVGDVTALSTFDEPVQCLVAYGDDQGVRLSIAEKISDHGYGFFSAAHPDSTISDTATLGDGVTVNARSYVGPDVSIEDHVLIDSCVNISHDSHLRCGATITPGATLAGGVEVGQDAYIGPGATVVEDVTIGHGAVIGAGSVVTESIEAGSTVVGVPAEPL</sequence>
<dbReference type="AlphaFoldDB" id="A0A4D6KD46"/>
<dbReference type="CDD" id="cd03360">
    <property type="entry name" value="LbH_AT_putative"/>
    <property type="match status" value="1"/>
</dbReference>
<dbReference type="PANTHER" id="PTHR43300">
    <property type="entry name" value="ACETYLTRANSFERASE"/>
    <property type="match status" value="1"/>
</dbReference>
<dbReference type="Pfam" id="PF17836">
    <property type="entry name" value="PglD_N"/>
    <property type="match status" value="1"/>
</dbReference>
<keyword evidence="1" id="KW-0808">Transferase</keyword>
<dbReference type="GO" id="GO:0016740">
    <property type="term" value="F:transferase activity"/>
    <property type="evidence" value="ECO:0007669"/>
    <property type="project" value="UniProtKB-KW"/>
</dbReference>
<gene>
    <name evidence="3" type="ORF">E5139_10450</name>
</gene>